<dbReference type="EMBL" id="LN852723">
    <property type="protein sequence ID" value="CRY93648.1"/>
    <property type="molecule type" value="Genomic_DNA"/>
</dbReference>
<reference evidence="1" key="2">
    <citation type="submission" date="2015-07" db="EMBL/GenBank/DDBJ databases">
        <title>Plasmids, circular viruses and viroids from rat gut.</title>
        <authorList>
            <person name="Jorgensen T.J."/>
            <person name="Hansen M.A."/>
            <person name="Xu Z."/>
            <person name="Tabak M.A."/>
            <person name="Sorensen S.J."/>
            <person name="Hansen L.H."/>
        </authorList>
    </citation>
    <scope>NUCLEOTIDE SEQUENCE</scope>
    <source>
        <strain evidence="1">RGFK0028</strain>
    </source>
</reference>
<name>A0A0H5PVM0_9ZZZZ</name>
<accession>A0A0H5PVM0</accession>
<protein>
    <submittedName>
        <fullName evidence="1">Uncharacterized protein</fullName>
    </submittedName>
</protein>
<dbReference type="AlphaFoldDB" id="A0A0H5PVM0"/>
<organism evidence="1">
    <name type="scientific">uncultured prokaryote</name>
    <dbReference type="NCBI Taxonomy" id="198431"/>
    <lineage>
        <taxon>unclassified sequences</taxon>
        <taxon>environmental samples</taxon>
    </lineage>
</organism>
<proteinExistence type="predicted"/>
<sequence length="221" mass="23405">MAYPKQFTKFSFLHLIDDTDETAQTDINITTLGAAAYGAASVQPDWEAVGQDVCDAYALLWTASDMVNGSYSTFIGTKIASIGTDGHYLTDAATIEKTTPTGGTGSDVLPQSTVVISLRSDTTFGKANFGRMYLPHTRGDLGDTYDMTPARALGISVVGAAFIGTMNDLADDIVSGAGVVILSQTGSGVVKGVARVGVGVVTDTQRRRRRQLIENYQFSDV</sequence>
<reference evidence="1" key="1">
    <citation type="submission" date="2015-06" db="EMBL/GenBank/DDBJ databases">
        <authorList>
            <person name="Joergensen T."/>
        </authorList>
    </citation>
    <scope>NUCLEOTIDE SEQUENCE</scope>
    <source>
        <strain evidence="1">RGFK0028</strain>
    </source>
</reference>
<evidence type="ECO:0000313" key="1">
    <source>
        <dbReference type="EMBL" id="CRY93648.1"/>
    </source>
</evidence>